<comment type="caution">
    <text evidence="2">The sequence shown here is derived from an EMBL/GenBank/DDBJ whole genome shotgun (WGS) entry which is preliminary data.</text>
</comment>
<dbReference type="OrthoDB" id="9777593at2"/>
<dbReference type="AlphaFoldDB" id="F7NDI7"/>
<dbReference type="CDD" id="cd04501">
    <property type="entry name" value="SGNH_hydrolase_like_4"/>
    <property type="match status" value="1"/>
</dbReference>
<accession>F7NDI7</accession>
<proteinExistence type="predicted"/>
<evidence type="ECO:0000313" key="2">
    <source>
        <dbReference type="EMBL" id="EGO65849.1"/>
    </source>
</evidence>
<dbReference type="Pfam" id="PF13472">
    <property type="entry name" value="Lipase_GDSL_2"/>
    <property type="match status" value="1"/>
</dbReference>
<reference evidence="2 3" key="1">
    <citation type="journal article" date="2011" name="EMBO J.">
        <title>Structural diversity of bacterial flagellar motors.</title>
        <authorList>
            <person name="Chen S."/>
            <person name="Beeby M."/>
            <person name="Murphy G.E."/>
            <person name="Leadbetter J.R."/>
            <person name="Hendrixson D.R."/>
            <person name="Briegel A."/>
            <person name="Li Z."/>
            <person name="Shi J."/>
            <person name="Tocheva E.I."/>
            <person name="Muller A."/>
            <person name="Dobro M.J."/>
            <person name="Jensen G.J."/>
        </authorList>
    </citation>
    <scope>NUCLEOTIDE SEQUENCE [LARGE SCALE GENOMIC DNA]</scope>
    <source>
        <strain evidence="2 3">DSM 6540</strain>
    </source>
</reference>
<dbReference type="Gene3D" id="3.40.50.1110">
    <property type="entry name" value="SGNH hydrolase"/>
    <property type="match status" value="1"/>
</dbReference>
<dbReference type="EMBL" id="AFGF01000007">
    <property type="protein sequence ID" value="EGO65849.1"/>
    <property type="molecule type" value="Genomic_DNA"/>
</dbReference>
<dbReference type="InterPro" id="IPR051532">
    <property type="entry name" value="Ester_Hydrolysis_Enzymes"/>
</dbReference>
<name>F7NDI7_9FIRM</name>
<dbReference type="RefSeq" id="WP_004573008.1">
    <property type="nucleotide sequence ID" value="NZ_AFGF01000007.1"/>
</dbReference>
<dbReference type="InterPro" id="IPR013830">
    <property type="entry name" value="SGNH_hydro"/>
</dbReference>
<dbReference type="Proteomes" id="UP000003240">
    <property type="component" value="Unassembled WGS sequence"/>
</dbReference>
<evidence type="ECO:0000313" key="3">
    <source>
        <dbReference type="Proteomes" id="UP000003240"/>
    </source>
</evidence>
<feature type="domain" description="SGNH hydrolase-type esterase" evidence="1">
    <location>
        <begin position="5"/>
        <end position="167"/>
    </location>
</feature>
<keyword evidence="3" id="KW-1185">Reference proteome</keyword>
<dbReference type="eggNOG" id="COG2755">
    <property type="taxonomic scope" value="Bacteria"/>
</dbReference>
<organism evidence="2 3">
    <name type="scientific">Acetonema longum DSM 6540</name>
    <dbReference type="NCBI Taxonomy" id="1009370"/>
    <lineage>
        <taxon>Bacteria</taxon>
        <taxon>Bacillati</taxon>
        <taxon>Bacillota</taxon>
        <taxon>Negativicutes</taxon>
        <taxon>Acetonemataceae</taxon>
        <taxon>Acetonema</taxon>
    </lineage>
</organism>
<dbReference type="STRING" id="1009370.ALO_00470"/>
<dbReference type="PANTHER" id="PTHR30383:SF5">
    <property type="entry name" value="SGNH HYDROLASE-TYPE ESTERASE DOMAIN-CONTAINING PROTEIN"/>
    <property type="match status" value="1"/>
</dbReference>
<gene>
    <name evidence="2" type="ORF">ALO_00470</name>
</gene>
<sequence length="183" mass="20007">MKIVALGDSITYGFPYLPEFSWVRLVSDELDIAMLNKGMNGDTTWGMLERFALDVISRQPSHVIILGGANDAFEGVIPNEVLDNVGKMARMAGESGIVPWIGLPTPCSNFAEEALLGQYRQLLRRYTAANGIGLIDFYSAMLNPAGDGIREGLYFDGVHPNEAGYRVMAGVASDFLRRCVKQA</sequence>
<dbReference type="PANTHER" id="PTHR30383">
    <property type="entry name" value="THIOESTERASE 1/PROTEASE 1/LYSOPHOSPHOLIPASE L1"/>
    <property type="match status" value="1"/>
</dbReference>
<dbReference type="InterPro" id="IPR036514">
    <property type="entry name" value="SGNH_hydro_sf"/>
</dbReference>
<dbReference type="SUPFAM" id="SSF52266">
    <property type="entry name" value="SGNH hydrolase"/>
    <property type="match status" value="1"/>
</dbReference>
<protein>
    <submittedName>
        <fullName evidence="2">Phosphatase</fullName>
    </submittedName>
</protein>
<dbReference type="GO" id="GO:0004622">
    <property type="term" value="F:phosphatidylcholine lysophospholipase activity"/>
    <property type="evidence" value="ECO:0007669"/>
    <property type="project" value="TreeGrafter"/>
</dbReference>
<evidence type="ECO:0000259" key="1">
    <source>
        <dbReference type="Pfam" id="PF13472"/>
    </source>
</evidence>